<evidence type="ECO:0000256" key="1">
    <source>
        <dbReference type="ARBA" id="ARBA00004687"/>
    </source>
</evidence>
<dbReference type="GO" id="GO:0006506">
    <property type="term" value="P:GPI anchor biosynthetic process"/>
    <property type="evidence" value="ECO:0007669"/>
    <property type="project" value="UniProtKB-UniPathway"/>
</dbReference>
<keyword evidence="3" id="KW-0472">Membrane</keyword>
<keyword evidence="3" id="KW-0812">Transmembrane</keyword>
<evidence type="ECO:0000313" key="6">
    <source>
        <dbReference type="Proteomes" id="UP000006911"/>
    </source>
</evidence>
<gene>
    <name evidence="5" type="ORF">GSTUM_00001819001</name>
</gene>
<dbReference type="RefSeq" id="XP_002835996.1">
    <property type="nucleotide sequence ID" value="XM_002835950.1"/>
</dbReference>
<proteinExistence type="inferred from homology"/>
<reference evidence="5 6" key="1">
    <citation type="journal article" date="2010" name="Nature">
        <title>Perigord black truffle genome uncovers evolutionary origins and mechanisms of symbiosis.</title>
        <authorList>
            <person name="Martin F."/>
            <person name="Kohler A."/>
            <person name="Murat C."/>
            <person name="Balestrini R."/>
            <person name="Coutinho P.M."/>
            <person name="Jaillon O."/>
            <person name="Montanini B."/>
            <person name="Morin E."/>
            <person name="Noel B."/>
            <person name="Percudani R."/>
            <person name="Porcel B."/>
            <person name="Rubini A."/>
            <person name="Amicucci A."/>
            <person name="Amselem J."/>
            <person name="Anthouard V."/>
            <person name="Arcioni S."/>
            <person name="Artiguenave F."/>
            <person name="Aury J.M."/>
            <person name="Ballario P."/>
            <person name="Bolchi A."/>
            <person name="Brenna A."/>
            <person name="Brun A."/>
            <person name="Buee M."/>
            <person name="Cantarel B."/>
            <person name="Chevalier G."/>
            <person name="Couloux A."/>
            <person name="Da Silva C."/>
            <person name="Denoeud F."/>
            <person name="Duplessis S."/>
            <person name="Ghignone S."/>
            <person name="Hilselberger B."/>
            <person name="Iotti M."/>
            <person name="Marcais B."/>
            <person name="Mello A."/>
            <person name="Miranda M."/>
            <person name="Pacioni G."/>
            <person name="Quesneville H."/>
            <person name="Riccioni C."/>
            <person name="Ruotolo R."/>
            <person name="Splivallo R."/>
            <person name="Stocchi V."/>
            <person name="Tisserant E."/>
            <person name="Viscomi A.R."/>
            <person name="Zambonelli A."/>
            <person name="Zampieri E."/>
            <person name="Henrissat B."/>
            <person name="Lebrun M.H."/>
            <person name="Paolocci F."/>
            <person name="Bonfante P."/>
            <person name="Ottonello S."/>
            <person name="Wincker P."/>
        </authorList>
    </citation>
    <scope>NUCLEOTIDE SEQUENCE [LARGE SCALE GENOMIC DNA]</scope>
    <source>
        <strain evidence="5 6">Mel28</strain>
    </source>
</reference>
<dbReference type="KEGG" id="tml:GSTUM_00001819001"/>
<comment type="similarity">
    <text evidence="2">Belongs to the PIGH family.</text>
</comment>
<keyword evidence="3" id="KW-1133">Transmembrane helix</keyword>
<dbReference type="UniPathway" id="UPA00196"/>
<dbReference type="PANTHER" id="PTHR15231:SF1">
    <property type="entry name" value="PHOSPHATIDYLINOSITOL N-ACETYLGLUCOSAMINYLTRANSFERASE SUBUNIT H"/>
    <property type="match status" value="1"/>
</dbReference>
<dbReference type="InParanoid" id="D5G6L0"/>
<evidence type="ECO:0000313" key="5">
    <source>
        <dbReference type="EMBL" id="CAZ80153.1"/>
    </source>
</evidence>
<keyword evidence="6" id="KW-1185">Reference proteome</keyword>
<dbReference type="GO" id="GO:0000506">
    <property type="term" value="C:glycosylphosphatidylinositol-N-acetylglucosaminyltransferase (GPI-GnT) complex"/>
    <property type="evidence" value="ECO:0007669"/>
    <property type="project" value="InterPro"/>
</dbReference>
<feature type="transmembrane region" description="Helical" evidence="3">
    <location>
        <begin position="34"/>
        <end position="56"/>
    </location>
</feature>
<dbReference type="InterPro" id="IPR019328">
    <property type="entry name" value="PIGH-H_dom"/>
</dbReference>
<dbReference type="STRING" id="656061.D5G6L0"/>
<dbReference type="GeneID" id="9187174"/>
<comment type="pathway">
    <text evidence="1">Glycolipid biosynthesis; glycosylphosphatidylinositol-anchor biosynthesis.</text>
</comment>
<protein>
    <submittedName>
        <fullName evidence="5">(Perigord truffle) hypothetical protein</fullName>
    </submittedName>
</protein>
<dbReference type="PANTHER" id="PTHR15231">
    <property type="entry name" value="PHOSPHATIDYLINOSITOL N-ACETYLGLUCOSAMINYLTRANSFERASE SUBUNIT H"/>
    <property type="match status" value="1"/>
</dbReference>
<dbReference type="AlphaFoldDB" id="D5G6L0"/>
<sequence length="244" mass="27128">MFTTNPKLRVRSPSPTTVEFTVTTAPRSVLTRQVVTWSTILLRMLVCSSAVLLVLLKHYPPQTFTLGTHVPAYVHPLLQYISTALATRISWRYLLPGVIAGLYIAIFIPGYTEESLLVIRDLGVQISTTTWGGRRSRFIPTSAVRDLWIHEGFCGFEVRFYLAVAVEGEEGVVVVFPVSAAPGCDRRGANEPGCRRCCRIEGFWSWFGGGRRGVCTSLGGWGGRFAKRHGYLTPFVWPSNISMI</sequence>
<dbReference type="eggNOG" id="KOG4551">
    <property type="taxonomic scope" value="Eukaryota"/>
</dbReference>
<dbReference type="Pfam" id="PF10181">
    <property type="entry name" value="PIG-H"/>
    <property type="match status" value="1"/>
</dbReference>
<feature type="domain" description="Phosphatidylinositol N-acetylglucosaminyltransferase subunit H conserved" evidence="4">
    <location>
        <begin position="115"/>
        <end position="177"/>
    </location>
</feature>
<dbReference type="OMA" id="PRLHIRH"/>
<dbReference type="EMBL" id="FN430010">
    <property type="protein sequence ID" value="CAZ80153.1"/>
    <property type="molecule type" value="Genomic_DNA"/>
</dbReference>
<organism evidence="5 6">
    <name type="scientific">Tuber melanosporum (strain Mel28)</name>
    <name type="common">Perigord black truffle</name>
    <dbReference type="NCBI Taxonomy" id="656061"/>
    <lineage>
        <taxon>Eukaryota</taxon>
        <taxon>Fungi</taxon>
        <taxon>Dikarya</taxon>
        <taxon>Ascomycota</taxon>
        <taxon>Pezizomycotina</taxon>
        <taxon>Pezizomycetes</taxon>
        <taxon>Pezizales</taxon>
        <taxon>Tuberaceae</taxon>
        <taxon>Tuber</taxon>
    </lineage>
</organism>
<name>D5G6L0_TUBMM</name>
<dbReference type="Proteomes" id="UP000006911">
    <property type="component" value="Unassembled WGS sequence"/>
</dbReference>
<evidence type="ECO:0000256" key="2">
    <source>
        <dbReference type="ARBA" id="ARBA00009610"/>
    </source>
</evidence>
<feature type="transmembrane region" description="Helical" evidence="3">
    <location>
        <begin position="93"/>
        <end position="111"/>
    </location>
</feature>
<dbReference type="InterPro" id="IPR044215">
    <property type="entry name" value="PIG-H"/>
</dbReference>
<accession>D5G6L0</accession>
<evidence type="ECO:0000256" key="3">
    <source>
        <dbReference type="SAM" id="Phobius"/>
    </source>
</evidence>
<dbReference type="HOGENOM" id="CLU_054079_0_0_1"/>
<evidence type="ECO:0000259" key="4">
    <source>
        <dbReference type="Pfam" id="PF10181"/>
    </source>
</evidence>